<dbReference type="GO" id="GO:1904115">
    <property type="term" value="C:axon cytoplasm"/>
    <property type="evidence" value="ECO:0007669"/>
    <property type="project" value="GOC"/>
</dbReference>
<dbReference type="CDD" id="cd10207">
    <property type="entry name" value="ASKHA_NBD_Arp10"/>
    <property type="match status" value="1"/>
</dbReference>
<evidence type="ECO:0000313" key="3">
    <source>
        <dbReference type="Ensembl" id="ENSCINP00000002709.3"/>
    </source>
</evidence>
<name>F6ZTS6_CIOIN</name>
<dbReference type="Pfam" id="PF00022">
    <property type="entry name" value="Actin"/>
    <property type="match status" value="1"/>
</dbReference>
<dbReference type="InterPro" id="IPR004000">
    <property type="entry name" value="Actin"/>
</dbReference>
<dbReference type="SUPFAM" id="SSF53067">
    <property type="entry name" value="Actin-like ATPase domain"/>
    <property type="match status" value="2"/>
</dbReference>
<evidence type="ECO:0008006" key="5">
    <source>
        <dbReference type="Google" id="ProtNLM"/>
    </source>
</evidence>
<dbReference type="PANTHER" id="PTHR11937">
    <property type="entry name" value="ACTIN"/>
    <property type="match status" value="1"/>
</dbReference>
<organism evidence="3 4">
    <name type="scientific">Ciona intestinalis</name>
    <name type="common">Transparent sea squirt</name>
    <name type="synonym">Ascidia intestinalis</name>
    <dbReference type="NCBI Taxonomy" id="7719"/>
    <lineage>
        <taxon>Eukaryota</taxon>
        <taxon>Metazoa</taxon>
        <taxon>Chordata</taxon>
        <taxon>Tunicata</taxon>
        <taxon>Ascidiacea</taxon>
        <taxon>Phlebobranchia</taxon>
        <taxon>Cionidae</taxon>
        <taxon>Ciona</taxon>
    </lineage>
</organism>
<dbReference type="STRING" id="7719.ENSCINP00000002709"/>
<dbReference type="Proteomes" id="UP000008144">
    <property type="component" value="Chromosome 13"/>
</dbReference>
<dbReference type="FunCoup" id="F6ZTS6">
    <property type="interactions" value="1102"/>
</dbReference>
<reference evidence="3" key="2">
    <citation type="journal article" date="2008" name="Genome Biol.">
        <title>Improved genome assembly and evidence-based global gene model set for the chordate Ciona intestinalis: new insight into intron and operon populations.</title>
        <authorList>
            <person name="Satou Y."/>
            <person name="Mineta K."/>
            <person name="Ogasawara M."/>
            <person name="Sasakura Y."/>
            <person name="Shoguchi E."/>
            <person name="Ueno K."/>
            <person name="Yamada L."/>
            <person name="Matsumoto J."/>
            <person name="Wasserscheid J."/>
            <person name="Dewar K."/>
            <person name="Wiley G.B."/>
            <person name="Macmil S.L."/>
            <person name="Roe B.A."/>
            <person name="Zeller R.W."/>
            <person name="Hastings K.E."/>
            <person name="Lemaire P."/>
            <person name="Lindquist E."/>
            <person name="Endo T."/>
            <person name="Hotta K."/>
            <person name="Inaba K."/>
        </authorList>
    </citation>
    <scope>NUCLEOTIDE SEQUENCE [LARGE SCALE GENOMIC DNA]</scope>
    <source>
        <strain evidence="3">wild type</strain>
    </source>
</reference>
<proteinExistence type="inferred from homology"/>
<reference evidence="3" key="3">
    <citation type="submission" date="2025-08" db="UniProtKB">
        <authorList>
            <consortium name="Ensembl"/>
        </authorList>
    </citation>
    <scope>IDENTIFICATION</scope>
</reference>
<evidence type="ECO:0000313" key="4">
    <source>
        <dbReference type="Proteomes" id="UP000008144"/>
    </source>
</evidence>
<dbReference type="AlphaFoldDB" id="F6ZTS6"/>
<dbReference type="GeneTree" id="ENSGT00910000144250"/>
<evidence type="ECO:0000256" key="2">
    <source>
        <dbReference type="SAM" id="MobiDB-lite"/>
    </source>
</evidence>
<dbReference type="OMA" id="WERDNDN"/>
<dbReference type="GO" id="GO:0098958">
    <property type="term" value="P:retrograde axonal transport of mitochondrion"/>
    <property type="evidence" value="ECO:0000318"/>
    <property type="project" value="GO_Central"/>
</dbReference>
<dbReference type="GO" id="GO:0005869">
    <property type="term" value="C:dynactin complex"/>
    <property type="evidence" value="ECO:0000318"/>
    <property type="project" value="GO_Central"/>
</dbReference>
<comment type="similarity">
    <text evidence="1">Belongs to the actin family.</text>
</comment>
<sequence length="429" mass="48204">MPLYKGLGIGLGTDAHTIVLDLGEAYSKLGFAGEDQPRMVIPTTIETIDCATAIKFTSTIFQVVQSLTYSKTFFDKVFYKHLQVNPKLQRVIICESLLNPTKIREAVATVLFQHFEVPSIFFAPHHLLACFTIAVNTALVLDCSYRETLVIPVIENTPVLWGWQAAPLGAASIHHSIMDEILDKGKIQLEHNPATPVTQRLSDKVLEDIKVKACFVSEYERAKKIQSAKWSKEPIEEILQQKEMVYPLDGVTRLIIPSSIRENAAEVLFEQDNDQVSVATLVLDSLLNCPIDSRKELARNLLVTGGTSMLPGFRHRLLFELKELVQHEERYNSKLSECEFRVHNPPIHANLVGWLGASIFATLEAFQRKSITKEYFNQHNGKLPDWCATDITPPNEAILPPFKVKPRLSLPSAGTKRIKSESHHTKSES</sequence>
<dbReference type="InterPro" id="IPR043129">
    <property type="entry name" value="ATPase_NBD"/>
</dbReference>
<dbReference type="EMBL" id="EAAA01001109">
    <property type="status" value="NOT_ANNOTATED_CDS"/>
    <property type="molecule type" value="Genomic_DNA"/>
</dbReference>
<dbReference type="SMART" id="SM00268">
    <property type="entry name" value="ACTIN"/>
    <property type="match status" value="1"/>
</dbReference>
<feature type="region of interest" description="Disordered" evidence="2">
    <location>
        <begin position="408"/>
        <end position="429"/>
    </location>
</feature>
<dbReference type="Ensembl" id="ENSCINT00000002709.3">
    <property type="protein sequence ID" value="ENSCINP00000002709.3"/>
    <property type="gene ID" value="ENSCING00000001394.3"/>
</dbReference>
<dbReference type="Gene3D" id="3.30.420.40">
    <property type="match status" value="2"/>
</dbReference>
<dbReference type="InParanoid" id="F6ZTS6"/>
<dbReference type="HOGENOM" id="CLU_027965_2_1_1"/>
<protein>
    <recommendedName>
        <fullName evidence="5">Actin-related protein 10</fullName>
    </recommendedName>
</protein>
<reference evidence="3" key="4">
    <citation type="submission" date="2025-09" db="UniProtKB">
        <authorList>
            <consortium name="Ensembl"/>
        </authorList>
    </citation>
    <scope>IDENTIFICATION</scope>
</reference>
<evidence type="ECO:0000256" key="1">
    <source>
        <dbReference type="RuleBase" id="RU000487"/>
    </source>
</evidence>
<feature type="compositionally biased region" description="Basic and acidic residues" evidence="2">
    <location>
        <begin position="418"/>
        <end position="429"/>
    </location>
</feature>
<accession>F6ZTS6</accession>
<dbReference type="Gene3D" id="3.90.640.10">
    <property type="entry name" value="Actin, Chain A, domain 4"/>
    <property type="match status" value="1"/>
</dbReference>
<reference evidence="4" key="1">
    <citation type="journal article" date="2002" name="Science">
        <title>The draft genome of Ciona intestinalis: insights into chordate and vertebrate origins.</title>
        <authorList>
            <person name="Dehal P."/>
            <person name="Satou Y."/>
            <person name="Campbell R.K."/>
            <person name="Chapman J."/>
            <person name="Degnan B."/>
            <person name="De Tomaso A."/>
            <person name="Davidson B."/>
            <person name="Di Gregorio A."/>
            <person name="Gelpke M."/>
            <person name="Goodstein D.M."/>
            <person name="Harafuji N."/>
            <person name="Hastings K.E."/>
            <person name="Ho I."/>
            <person name="Hotta K."/>
            <person name="Huang W."/>
            <person name="Kawashima T."/>
            <person name="Lemaire P."/>
            <person name="Martinez D."/>
            <person name="Meinertzhagen I.A."/>
            <person name="Necula S."/>
            <person name="Nonaka M."/>
            <person name="Putnam N."/>
            <person name="Rash S."/>
            <person name="Saiga H."/>
            <person name="Satake M."/>
            <person name="Terry A."/>
            <person name="Yamada L."/>
            <person name="Wang H.G."/>
            <person name="Awazu S."/>
            <person name="Azumi K."/>
            <person name="Boore J."/>
            <person name="Branno M."/>
            <person name="Chin-Bow S."/>
            <person name="DeSantis R."/>
            <person name="Doyle S."/>
            <person name="Francino P."/>
            <person name="Keys D.N."/>
            <person name="Haga S."/>
            <person name="Hayashi H."/>
            <person name="Hino K."/>
            <person name="Imai K.S."/>
            <person name="Inaba K."/>
            <person name="Kano S."/>
            <person name="Kobayashi K."/>
            <person name="Kobayashi M."/>
            <person name="Lee B.I."/>
            <person name="Makabe K.W."/>
            <person name="Manohar C."/>
            <person name="Matassi G."/>
            <person name="Medina M."/>
            <person name="Mochizuki Y."/>
            <person name="Mount S."/>
            <person name="Morishita T."/>
            <person name="Miura S."/>
            <person name="Nakayama A."/>
            <person name="Nishizaka S."/>
            <person name="Nomoto H."/>
            <person name="Ohta F."/>
            <person name="Oishi K."/>
            <person name="Rigoutsos I."/>
            <person name="Sano M."/>
            <person name="Sasaki A."/>
            <person name="Sasakura Y."/>
            <person name="Shoguchi E."/>
            <person name="Shin-i T."/>
            <person name="Spagnuolo A."/>
            <person name="Stainier D."/>
            <person name="Suzuki M.M."/>
            <person name="Tassy O."/>
            <person name="Takatori N."/>
            <person name="Tokuoka M."/>
            <person name="Yagi K."/>
            <person name="Yoshizaki F."/>
            <person name="Wada S."/>
            <person name="Zhang C."/>
            <person name="Hyatt P.D."/>
            <person name="Larimer F."/>
            <person name="Detter C."/>
            <person name="Doggett N."/>
            <person name="Glavina T."/>
            <person name="Hawkins T."/>
            <person name="Richardson P."/>
            <person name="Lucas S."/>
            <person name="Kohara Y."/>
            <person name="Levine M."/>
            <person name="Satoh N."/>
            <person name="Rokhsar D.S."/>
        </authorList>
    </citation>
    <scope>NUCLEOTIDE SEQUENCE [LARGE SCALE GENOMIC DNA]</scope>
</reference>
<keyword evidence="4" id="KW-1185">Reference proteome</keyword>